<gene>
    <name evidence="3" type="ORF">GCM10022419_088970</name>
</gene>
<evidence type="ECO:0000313" key="3">
    <source>
        <dbReference type="EMBL" id="GAA3592305.1"/>
    </source>
</evidence>
<proteinExistence type="predicted"/>
<evidence type="ECO:0000313" key="4">
    <source>
        <dbReference type="Proteomes" id="UP001500630"/>
    </source>
</evidence>
<sequence>MTIRRQLSIMLVLPVATACGLIEQAANPFAASPSQSSSAAPSPQKRGVVTVAEARKILLSWDRAEKEAMRRGGTDWSAAESGLVAEIHRAEVQMDRLEGKKPEVPQERIIKARYFIPRAGSGTPWFLVDYTRAAADYRRLQAVFAKTRAGWRVVAESVTVSKVPTPARDRDGFAVTVAPDDKSRLTISPRQLAQAHARLLATGGDDKRARRLIFQNLFTWYAGFRKTERESLPSKWDLRRNMRAAPEIYALRTTSGTALVWYGVTEEDTYIAGPGARAMTFPREGFGDQLSKGRAYREQAVYTRGSQYVAVIPKSPGQTKIRYARYAYLGVTGS</sequence>
<feature type="signal peptide" evidence="1">
    <location>
        <begin position="1"/>
        <end position="25"/>
    </location>
</feature>
<reference evidence="4" key="1">
    <citation type="journal article" date="2019" name="Int. J. Syst. Evol. Microbiol.">
        <title>The Global Catalogue of Microorganisms (GCM) 10K type strain sequencing project: providing services to taxonomists for standard genome sequencing and annotation.</title>
        <authorList>
            <consortium name="The Broad Institute Genomics Platform"/>
            <consortium name="The Broad Institute Genome Sequencing Center for Infectious Disease"/>
            <person name="Wu L."/>
            <person name="Ma J."/>
        </authorList>
    </citation>
    <scope>NUCLEOTIDE SEQUENCE [LARGE SCALE GENOMIC DNA]</scope>
    <source>
        <strain evidence="4">JCM 17326</strain>
    </source>
</reference>
<feature type="domain" description="DUF8094" evidence="2">
    <location>
        <begin position="46"/>
        <end position="321"/>
    </location>
</feature>
<evidence type="ECO:0000259" key="2">
    <source>
        <dbReference type="Pfam" id="PF26366"/>
    </source>
</evidence>
<name>A0ABP6Z044_9ACTN</name>
<keyword evidence="1" id="KW-0732">Signal</keyword>
<accession>A0ABP6Z044</accession>
<dbReference type="EMBL" id="BAABDQ010000027">
    <property type="protein sequence ID" value="GAA3592305.1"/>
    <property type="molecule type" value="Genomic_DNA"/>
</dbReference>
<evidence type="ECO:0000256" key="1">
    <source>
        <dbReference type="SAM" id="SignalP"/>
    </source>
</evidence>
<organism evidence="3 4">
    <name type="scientific">Nonomuraea rosea</name>
    <dbReference type="NCBI Taxonomy" id="638574"/>
    <lineage>
        <taxon>Bacteria</taxon>
        <taxon>Bacillati</taxon>
        <taxon>Actinomycetota</taxon>
        <taxon>Actinomycetes</taxon>
        <taxon>Streptosporangiales</taxon>
        <taxon>Streptosporangiaceae</taxon>
        <taxon>Nonomuraea</taxon>
    </lineage>
</organism>
<dbReference type="PROSITE" id="PS51257">
    <property type="entry name" value="PROKAR_LIPOPROTEIN"/>
    <property type="match status" value="1"/>
</dbReference>
<protein>
    <recommendedName>
        <fullName evidence="2">DUF8094 domain-containing protein</fullName>
    </recommendedName>
</protein>
<dbReference type="InterPro" id="IPR058407">
    <property type="entry name" value="DUF8094"/>
</dbReference>
<dbReference type="Proteomes" id="UP001500630">
    <property type="component" value="Unassembled WGS sequence"/>
</dbReference>
<comment type="caution">
    <text evidence="3">The sequence shown here is derived from an EMBL/GenBank/DDBJ whole genome shotgun (WGS) entry which is preliminary data.</text>
</comment>
<dbReference type="RefSeq" id="WP_345571801.1">
    <property type="nucleotide sequence ID" value="NZ_BAABDQ010000027.1"/>
</dbReference>
<keyword evidence="4" id="KW-1185">Reference proteome</keyword>
<dbReference type="Pfam" id="PF26366">
    <property type="entry name" value="DUF8094"/>
    <property type="match status" value="1"/>
</dbReference>
<feature type="chain" id="PRO_5046380673" description="DUF8094 domain-containing protein" evidence="1">
    <location>
        <begin position="26"/>
        <end position="334"/>
    </location>
</feature>